<sequence>MAASFSPPIASSICISSARQMSIPAGASSGGGGGQRQGHSTCNSIASGARLRVCQPCTLLGPSAGARKRRSVHCGAVRTIGESEFAGEVLVQTSRCWWTLSPIGAALAV</sequence>
<proteinExistence type="predicted"/>
<dbReference type="EMBL" id="JBBWWQ010000005">
    <property type="protein sequence ID" value="KAK8946841.1"/>
    <property type="molecule type" value="Genomic_DNA"/>
</dbReference>
<dbReference type="AlphaFoldDB" id="A0AAP0BS22"/>
<protein>
    <submittedName>
        <fullName evidence="1">Uncharacterized protein</fullName>
    </submittedName>
</protein>
<gene>
    <name evidence="1" type="ORF">KSP39_PZI006552</name>
</gene>
<evidence type="ECO:0000313" key="1">
    <source>
        <dbReference type="EMBL" id="KAK8946841.1"/>
    </source>
</evidence>
<organism evidence="1 2">
    <name type="scientific">Platanthera zijinensis</name>
    <dbReference type="NCBI Taxonomy" id="2320716"/>
    <lineage>
        <taxon>Eukaryota</taxon>
        <taxon>Viridiplantae</taxon>
        <taxon>Streptophyta</taxon>
        <taxon>Embryophyta</taxon>
        <taxon>Tracheophyta</taxon>
        <taxon>Spermatophyta</taxon>
        <taxon>Magnoliopsida</taxon>
        <taxon>Liliopsida</taxon>
        <taxon>Asparagales</taxon>
        <taxon>Orchidaceae</taxon>
        <taxon>Orchidoideae</taxon>
        <taxon>Orchideae</taxon>
        <taxon>Orchidinae</taxon>
        <taxon>Platanthera</taxon>
    </lineage>
</organism>
<keyword evidence="2" id="KW-1185">Reference proteome</keyword>
<name>A0AAP0BS22_9ASPA</name>
<comment type="caution">
    <text evidence="1">The sequence shown here is derived from an EMBL/GenBank/DDBJ whole genome shotgun (WGS) entry which is preliminary data.</text>
</comment>
<reference evidence="1 2" key="1">
    <citation type="journal article" date="2022" name="Nat. Plants">
        <title>Genomes of leafy and leafless Platanthera orchids illuminate the evolution of mycoheterotrophy.</title>
        <authorList>
            <person name="Li M.H."/>
            <person name="Liu K.W."/>
            <person name="Li Z."/>
            <person name="Lu H.C."/>
            <person name="Ye Q.L."/>
            <person name="Zhang D."/>
            <person name="Wang J.Y."/>
            <person name="Li Y.F."/>
            <person name="Zhong Z.M."/>
            <person name="Liu X."/>
            <person name="Yu X."/>
            <person name="Liu D.K."/>
            <person name="Tu X.D."/>
            <person name="Liu B."/>
            <person name="Hao Y."/>
            <person name="Liao X.Y."/>
            <person name="Jiang Y.T."/>
            <person name="Sun W.H."/>
            <person name="Chen J."/>
            <person name="Chen Y.Q."/>
            <person name="Ai Y."/>
            <person name="Zhai J.W."/>
            <person name="Wu S.S."/>
            <person name="Zhou Z."/>
            <person name="Hsiao Y.Y."/>
            <person name="Wu W.L."/>
            <person name="Chen Y.Y."/>
            <person name="Lin Y.F."/>
            <person name="Hsu J.L."/>
            <person name="Li C.Y."/>
            <person name="Wang Z.W."/>
            <person name="Zhao X."/>
            <person name="Zhong W.Y."/>
            <person name="Ma X.K."/>
            <person name="Ma L."/>
            <person name="Huang J."/>
            <person name="Chen G.Z."/>
            <person name="Huang M.Z."/>
            <person name="Huang L."/>
            <person name="Peng D.H."/>
            <person name="Luo Y.B."/>
            <person name="Zou S.Q."/>
            <person name="Chen S.P."/>
            <person name="Lan S."/>
            <person name="Tsai W.C."/>
            <person name="Van de Peer Y."/>
            <person name="Liu Z.J."/>
        </authorList>
    </citation>
    <scope>NUCLEOTIDE SEQUENCE [LARGE SCALE GENOMIC DNA]</scope>
    <source>
        <strain evidence="1">Lor287</strain>
    </source>
</reference>
<evidence type="ECO:0000313" key="2">
    <source>
        <dbReference type="Proteomes" id="UP001418222"/>
    </source>
</evidence>
<dbReference type="Proteomes" id="UP001418222">
    <property type="component" value="Unassembled WGS sequence"/>
</dbReference>
<accession>A0AAP0BS22</accession>